<comment type="catalytic activity">
    <reaction evidence="6">
        <text>psi-UMP + H2O = pseudouridine + phosphate</text>
        <dbReference type="Rhea" id="RHEA:10944"/>
        <dbReference type="ChEBI" id="CHEBI:15377"/>
        <dbReference type="ChEBI" id="CHEBI:17802"/>
        <dbReference type="ChEBI" id="CHEBI:43474"/>
        <dbReference type="ChEBI" id="CHEBI:58380"/>
        <dbReference type="EC" id="3.1.3.96"/>
    </reaction>
</comment>
<dbReference type="Proteomes" id="UP001378592">
    <property type="component" value="Unassembled WGS sequence"/>
</dbReference>
<dbReference type="EC" id="3.1.3.96" evidence="7"/>
<comment type="similarity">
    <text evidence="2">Belongs to the HAD-like hydrolase superfamily. CbbY/CbbZ/Gph/YieH family.</text>
</comment>
<gene>
    <name evidence="9" type="ORF">R5R35_009183</name>
</gene>
<dbReference type="PANTHER" id="PTHR18901:SF38">
    <property type="entry name" value="PSEUDOURIDINE-5'-PHOSPHATASE"/>
    <property type="match status" value="1"/>
</dbReference>
<dbReference type="NCBIfam" id="TIGR01509">
    <property type="entry name" value="HAD-SF-IA-v3"/>
    <property type="match status" value="1"/>
</dbReference>
<accession>A0AAN9Z4L8</accession>
<sequence>MICSCASSPTGPISSIRTTMADVHPVTHVIFDLDGLLLDTERMYFEVREKLCKKYKKEYTLEFHADTSGVRGLEACELIVSKLQLPLTAEEFYNQSKELYQKEFPSAILKPGAERLIRHLHSHKIPMAVATSSSRGHIELKFTNHQDLFSLMDHVVSGTSDEEVKNGKPAPDIFLVCASKFQDSPLPEKVLVFEDAPNGVLAARAAGMQVVMVPEDHIPEEKRSQATLVLPSLEVFQPELFGLPPF</sequence>
<evidence type="ECO:0000256" key="2">
    <source>
        <dbReference type="ARBA" id="ARBA00006171"/>
    </source>
</evidence>
<dbReference type="EMBL" id="JAZDUA010000206">
    <property type="protein sequence ID" value="KAK7864346.1"/>
    <property type="molecule type" value="Genomic_DNA"/>
</dbReference>
<dbReference type="SFLD" id="SFLDG01135">
    <property type="entry name" value="C1.5.6:_HAD__Beta-PGM__Phospha"/>
    <property type="match status" value="1"/>
</dbReference>
<dbReference type="Pfam" id="PF13419">
    <property type="entry name" value="HAD_2"/>
    <property type="match status" value="1"/>
</dbReference>
<dbReference type="GO" id="GO:1990738">
    <property type="term" value="F:pseudouridine 5'-phosphatase activity"/>
    <property type="evidence" value="ECO:0007669"/>
    <property type="project" value="UniProtKB-EC"/>
</dbReference>
<name>A0AAN9Z4L8_9ORTH</name>
<dbReference type="SUPFAM" id="SSF56784">
    <property type="entry name" value="HAD-like"/>
    <property type="match status" value="1"/>
</dbReference>
<keyword evidence="10" id="KW-1185">Reference proteome</keyword>
<evidence type="ECO:0000256" key="3">
    <source>
        <dbReference type="ARBA" id="ARBA00022723"/>
    </source>
</evidence>
<dbReference type="SFLD" id="SFLDG01129">
    <property type="entry name" value="C1.5:_HAD__Beta-PGM__Phosphata"/>
    <property type="match status" value="1"/>
</dbReference>
<dbReference type="FunFam" id="1.10.150.240:FF:000001">
    <property type="entry name" value="Haloacid dehalogenase-like hydrolase domain"/>
    <property type="match status" value="1"/>
</dbReference>
<dbReference type="InterPro" id="IPR023214">
    <property type="entry name" value="HAD_sf"/>
</dbReference>
<evidence type="ECO:0000256" key="6">
    <source>
        <dbReference type="ARBA" id="ARBA00052504"/>
    </source>
</evidence>
<reference evidence="9 10" key="1">
    <citation type="submission" date="2024-03" db="EMBL/GenBank/DDBJ databases">
        <title>The genome assembly and annotation of the cricket Gryllus longicercus Weissman &amp; Gray.</title>
        <authorList>
            <person name="Szrajer S."/>
            <person name="Gray D."/>
            <person name="Ylla G."/>
        </authorList>
    </citation>
    <scope>NUCLEOTIDE SEQUENCE [LARGE SCALE GENOMIC DNA]</scope>
    <source>
        <strain evidence="9">DAG 2021-001</strain>
        <tissue evidence="9">Whole body minus gut</tissue>
    </source>
</reference>
<evidence type="ECO:0000313" key="9">
    <source>
        <dbReference type="EMBL" id="KAK7864346.1"/>
    </source>
</evidence>
<evidence type="ECO:0000256" key="5">
    <source>
        <dbReference type="ARBA" id="ARBA00022842"/>
    </source>
</evidence>
<dbReference type="SFLD" id="SFLDS00003">
    <property type="entry name" value="Haloacid_Dehalogenase"/>
    <property type="match status" value="1"/>
</dbReference>
<dbReference type="InterPro" id="IPR023198">
    <property type="entry name" value="PGP-like_dom2"/>
</dbReference>
<keyword evidence="5" id="KW-0460">Magnesium</keyword>
<comment type="caution">
    <text evidence="9">The sequence shown here is derived from an EMBL/GenBank/DDBJ whole genome shotgun (WGS) entry which is preliminary data.</text>
</comment>
<protein>
    <recommendedName>
        <fullName evidence="7">pseudouridine 5'-phosphatase</fullName>
        <ecNumber evidence="7">3.1.3.96</ecNumber>
    </recommendedName>
    <alternativeName>
        <fullName evidence="8">Pseudouridine-5'-monophosphatase</fullName>
    </alternativeName>
</protein>
<evidence type="ECO:0000313" key="10">
    <source>
        <dbReference type="Proteomes" id="UP001378592"/>
    </source>
</evidence>
<organism evidence="9 10">
    <name type="scientific">Gryllus longicercus</name>
    <dbReference type="NCBI Taxonomy" id="2509291"/>
    <lineage>
        <taxon>Eukaryota</taxon>
        <taxon>Metazoa</taxon>
        <taxon>Ecdysozoa</taxon>
        <taxon>Arthropoda</taxon>
        <taxon>Hexapoda</taxon>
        <taxon>Insecta</taxon>
        <taxon>Pterygota</taxon>
        <taxon>Neoptera</taxon>
        <taxon>Polyneoptera</taxon>
        <taxon>Orthoptera</taxon>
        <taxon>Ensifera</taxon>
        <taxon>Gryllidea</taxon>
        <taxon>Grylloidea</taxon>
        <taxon>Gryllidae</taxon>
        <taxon>Gryllinae</taxon>
        <taxon>Gryllus</taxon>
    </lineage>
</organism>
<dbReference type="InterPro" id="IPR006439">
    <property type="entry name" value="HAD-SF_hydro_IA"/>
</dbReference>
<evidence type="ECO:0000256" key="7">
    <source>
        <dbReference type="ARBA" id="ARBA00066578"/>
    </source>
</evidence>
<evidence type="ECO:0000256" key="4">
    <source>
        <dbReference type="ARBA" id="ARBA00022801"/>
    </source>
</evidence>
<evidence type="ECO:0000256" key="8">
    <source>
        <dbReference type="ARBA" id="ARBA00083904"/>
    </source>
</evidence>
<dbReference type="InterPro" id="IPR036412">
    <property type="entry name" value="HAD-like_sf"/>
</dbReference>
<dbReference type="GO" id="GO:0046872">
    <property type="term" value="F:metal ion binding"/>
    <property type="evidence" value="ECO:0007669"/>
    <property type="project" value="UniProtKB-KW"/>
</dbReference>
<keyword evidence="3" id="KW-0479">Metal-binding</keyword>
<dbReference type="InterPro" id="IPR041492">
    <property type="entry name" value="HAD_2"/>
</dbReference>
<comment type="cofactor">
    <cofactor evidence="1">
        <name>Mg(2+)</name>
        <dbReference type="ChEBI" id="CHEBI:18420"/>
    </cofactor>
</comment>
<dbReference type="FunFam" id="3.40.50.1000:FF:000055">
    <property type="entry name" value="Haloacid dehalogenase-like hydrolase family protein"/>
    <property type="match status" value="1"/>
</dbReference>
<proteinExistence type="inferred from homology"/>
<dbReference type="Gene3D" id="3.40.50.1000">
    <property type="entry name" value="HAD superfamily/HAD-like"/>
    <property type="match status" value="1"/>
</dbReference>
<dbReference type="AlphaFoldDB" id="A0AAN9Z4L8"/>
<dbReference type="Gene3D" id="1.10.150.240">
    <property type="entry name" value="Putative phosphatase, domain 2"/>
    <property type="match status" value="1"/>
</dbReference>
<evidence type="ECO:0000256" key="1">
    <source>
        <dbReference type="ARBA" id="ARBA00001946"/>
    </source>
</evidence>
<keyword evidence="4" id="KW-0378">Hydrolase</keyword>
<dbReference type="PANTHER" id="PTHR18901">
    <property type="entry name" value="2-DEOXYGLUCOSE-6-PHOSPHATE PHOSPHATASE 2"/>
    <property type="match status" value="1"/>
</dbReference>